<dbReference type="Proteomes" id="UP000178187">
    <property type="component" value="Unassembled WGS sequence"/>
</dbReference>
<evidence type="ECO:0000313" key="1">
    <source>
        <dbReference type="EMBL" id="OGW98836.1"/>
    </source>
</evidence>
<comment type="caution">
    <text evidence="1">The sequence shown here is derived from an EMBL/GenBank/DDBJ whole genome shotgun (WGS) entry which is preliminary data.</text>
</comment>
<dbReference type="PANTHER" id="PTHR21485:SF6">
    <property type="entry name" value="N-ACYLNEURAMINATE CYTIDYLYLTRANSFERASE-RELATED"/>
    <property type="match status" value="1"/>
</dbReference>
<dbReference type="EMBL" id="MHFR01000024">
    <property type="protein sequence ID" value="OGW98836.1"/>
    <property type="molecule type" value="Genomic_DNA"/>
</dbReference>
<dbReference type="CDD" id="cd02513">
    <property type="entry name" value="CMP-NeuAc_Synthase"/>
    <property type="match status" value="1"/>
</dbReference>
<protein>
    <recommendedName>
        <fullName evidence="3">Acylneuraminate cytidylyltransferase</fullName>
    </recommendedName>
</protein>
<reference evidence="1 2" key="1">
    <citation type="journal article" date="2016" name="Nat. Commun.">
        <title>Thousands of microbial genomes shed light on interconnected biogeochemical processes in an aquifer system.</title>
        <authorList>
            <person name="Anantharaman K."/>
            <person name="Brown C.T."/>
            <person name="Hug L.A."/>
            <person name="Sharon I."/>
            <person name="Castelle C.J."/>
            <person name="Probst A.J."/>
            <person name="Thomas B.C."/>
            <person name="Singh A."/>
            <person name="Wilkins M.J."/>
            <person name="Karaoz U."/>
            <person name="Brodie E.L."/>
            <person name="Williams K.H."/>
            <person name="Hubbard S.S."/>
            <person name="Banfield J.F."/>
        </authorList>
    </citation>
    <scope>NUCLEOTIDE SEQUENCE [LARGE SCALE GENOMIC DNA]</scope>
</reference>
<gene>
    <name evidence="1" type="ORF">A3G33_10330</name>
</gene>
<dbReference type="AlphaFoldDB" id="A0A1G1L118"/>
<organism evidence="1 2">
    <name type="scientific">Candidatus Danuiimicrobium aquiferis</name>
    <dbReference type="NCBI Taxonomy" id="1801832"/>
    <lineage>
        <taxon>Bacteria</taxon>
        <taxon>Pseudomonadati</taxon>
        <taxon>Candidatus Omnitrophota</taxon>
        <taxon>Candidatus Danuiimicrobium</taxon>
    </lineage>
</organism>
<name>A0A1G1L118_9BACT</name>
<evidence type="ECO:0008006" key="3">
    <source>
        <dbReference type="Google" id="ProtNLM"/>
    </source>
</evidence>
<dbReference type="Gene3D" id="3.90.550.10">
    <property type="entry name" value="Spore Coat Polysaccharide Biosynthesis Protein SpsA, Chain A"/>
    <property type="match status" value="1"/>
</dbReference>
<sequence>MPGKNNISSCEVLVIIPARGGSKAIPRKNIKLFAGHPLIAYSIAAARHSKSVHRIIVSTDDPDIAQIARHYGAEVPFLRPRQFAKDNSCDFDVFQHAIRWLKENEKYSPEIIVQLRPTSPLRPPGLIDQAVEMFRRHSNSDSLRTVTIASQTPFKMWELKQNGLLKPVLRFKLAEAYNMPRQKLPPIYWQTGHVDVFWLKTVNQKKSLTGRRVLGLIVPKEYSVDIDTLNDWALAERCMQTKKGKYIKPDLL</sequence>
<dbReference type="InterPro" id="IPR029044">
    <property type="entry name" value="Nucleotide-diphossugar_trans"/>
</dbReference>
<proteinExistence type="predicted"/>
<dbReference type="PANTHER" id="PTHR21485">
    <property type="entry name" value="HAD SUPERFAMILY MEMBERS CMAS AND KDSC"/>
    <property type="match status" value="1"/>
</dbReference>
<dbReference type="Pfam" id="PF02348">
    <property type="entry name" value="CTP_transf_3"/>
    <property type="match status" value="1"/>
</dbReference>
<dbReference type="InterPro" id="IPR003329">
    <property type="entry name" value="Cytidylyl_trans"/>
</dbReference>
<dbReference type="SUPFAM" id="SSF53448">
    <property type="entry name" value="Nucleotide-diphospho-sugar transferases"/>
    <property type="match status" value="1"/>
</dbReference>
<accession>A0A1G1L118</accession>
<evidence type="ECO:0000313" key="2">
    <source>
        <dbReference type="Proteomes" id="UP000178187"/>
    </source>
</evidence>
<dbReference type="InterPro" id="IPR050793">
    <property type="entry name" value="CMP-NeuNAc_synthase"/>
</dbReference>
<dbReference type="GO" id="GO:0008781">
    <property type="term" value="F:N-acylneuraminate cytidylyltransferase activity"/>
    <property type="evidence" value="ECO:0007669"/>
    <property type="project" value="TreeGrafter"/>
</dbReference>